<dbReference type="WBParaSite" id="SMUV_0000855501-mRNA-1">
    <property type="protein sequence ID" value="SMUV_0000855501-mRNA-1"/>
    <property type="gene ID" value="SMUV_0000855501"/>
</dbReference>
<dbReference type="AlphaFoldDB" id="A0A0N5AUL7"/>
<dbReference type="InterPro" id="IPR003417">
    <property type="entry name" value="CBF_beta"/>
</dbReference>
<protein>
    <submittedName>
        <fullName evidence="5">Pepsin-I3 domain-containing protein</fullName>
    </submittedName>
</protein>
<dbReference type="InterPro" id="IPR036552">
    <property type="entry name" value="CBF_bsu_sf"/>
</dbReference>
<keyword evidence="2" id="KW-0539">Nucleus</keyword>
<dbReference type="Pfam" id="PF02312">
    <property type="entry name" value="CBF_beta"/>
    <property type="match status" value="1"/>
</dbReference>
<comment type="subcellular location">
    <subcellularLocation>
        <location evidence="1">Nucleus</location>
    </subcellularLocation>
</comment>
<keyword evidence="4" id="KW-1185">Reference proteome</keyword>
<dbReference type="Proteomes" id="UP000046393">
    <property type="component" value="Unplaced"/>
</dbReference>
<accession>A0A0N5AUL7</accession>
<dbReference type="SUPFAM" id="SSF50723">
    <property type="entry name" value="Core binding factor beta, CBF"/>
    <property type="match status" value="1"/>
</dbReference>
<reference evidence="5" key="1">
    <citation type="submission" date="2017-02" db="UniProtKB">
        <authorList>
            <consortium name="WormBaseParasite"/>
        </authorList>
    </citation>
    <scope>IDENTIFICATION</scope>
</reference>
<evidence type="ECO:0000313" key="4">
    <source>
        <dbReference type="Proteomes" id="UP000046393"/>
    </source>
</evidence>
<dbReference type="PANTHER" id="PTHR10276">
    <property type="entry name" value="CORE-BINDING FACTOR, BETA SUBUNIT"/>
    <property type="match status" value="1"/>
</dbReference>
<comment type="similarity">
    <text evidence="3">Belongs to the CBF-beta family.</text>
</comment>
<dbReference type="Gene3D" id="2.40.250.10">
    <property type="entry name" value="Core binding factor, beta subunit"/>
    <property type="match status" value="1"/>
</dbReference>
<dbReference type="GO" id="GO:0006357">
    <property type="term" value="P:regulation of transcription by RNA polymerase II"/>
    <property type="evidence" value="ECO:0007669"/>
    <property type="project" value="TreeGrafter"/>
</dbReference>
<dbReference type="GO" id="GO:0016513">
    <property type="term" value="C:core-binding factor complex"/>
    <property type="evidence" value="ECO:0007669"/>
    <property type="project" value="TreeGrafter"/>
</dbReference>
<dbReference type="GO" id="GO:0043565">
    <property type="term" value="F:sequence-specific DNA binding"/>
    <property type="evidence" value="ECO:0007669"/>
    <property type="project" value="TreeGrafter"/>
</dbReference>
<evidence type="ECO:0000256" key="3">
    <source>
        <dbReference type="ARBA" id="ARBA00025734"/>
    </source>
</evidence>
<organism evidence="4 5">
    <name type="scientific">Syphacia muris</name>
    <dbReference type="NCBI Taxonomy" id="451379"/>
    <lineage>
        <taxon>Eukaryota</taxon>
        <taxon>Metazoa</taxon>
        <taxon>Ecdysozoa</taxon>
        <taxon>Nematoda</taxon>
        <taxon>Chromadorea</taxon>
        <taxon>Rhabditida</taxon>
        <taxon>Spirurina</taxon>
        <taxon>Oxyuridomorpha</taxon>
        <taxon>Oxyuroidea</taxon>
        <taxon>Oxyuridae</taxon>
        <taxon>Syphacia</taxon>
    </lineage>
</organism>
<dbReference type="STRING" id="451379.A0A0N5AUL7"/>
<dbReference type="GO" id="GO:0003713">
    <property type="term" value="F:transcription coactivator activity"/>
    <property type="evidence" value="ECO:0007669"/>
    <property type="project" value="InterPro"/>
</dbReference>
<dbReference type="PANTHER" id="PTHR10276:SF3">
    <property type="entry name" value="CORE-BINDING FACTOR SUBUNIT BETA"/>
    <property type="match status" value="1"/>
</dbReference>
<sequence length="151" mass="17157">MIHSLSLEIYFFAETDVEINQLKGPTSIAYSGCPHAPKAERCETLLQGCSDRQRPHLPLTFTQYGYCSDFVLSRHALTLDEIIFESRFILNGVCVILNGTINKESLIGTATLDFDKASAALEEKRKRELKDHYGERIRALQQKFNLPYLDS</sequence>
<name>A0A0N5AUL7_9BILA</name>
<evidence type="ECO:0000313" key="5">
    <source>
        <dbReference type="WBParaSite" id="SMUV_0000855501-mRNA-1"/>
    </source>
</evidence>
<proteinExistence type="inferred from homology"/>
<evidence type="ECO:0000256" key="1">
    <source>
        <dbReference type="ARBA" id="ARBA00004123"/>
    </source>
</evidence>
<evidence type="ECO:0000256" key="2">
    <source>
        <dbReference type="ARBA" id="ARBA00023242"/>
    </source>
</evidence>